<dbReference type="EMBL" id="LSBJ02000011">
    <property type="protein sequence ID" value="OWT42582.1"/>
    <property type="molecule type" value="Genomic_DNA"/>
</dbReference>
<dbReference type="Proteomes" id="UP000078397">
    <property type="component" value="Unassembled WGS sequence"/>
</dbReference>
<dbReference type="Pfam" id="PF14248">
    <property type="entry name" value="DUF4345"/>
    <property type="match status" value="1"/>
</dbReference>
<keyword evidence="1" id="KW-0472">Membrane</keyword>
<evidence type="ECO:0008006" key="4">
    <source>
        <dbReference type="Google" id="ProtNLM"/>
    </source>
</evidence>
<evidence type="ECO:0000256" key="1">
    <source>
        <dbReference type="SAM" id="Phobius"/>
    </source>
</evidence>
<feature type="transmembrane region" description="Helical" evidence="1">
    <location>
        <begin position="108"/>
        <end position="128"/>
    </location>
</feature>
<dbReference type="OrthoDB" id="5141409at2759"/>
<organism evidence="2 3">
    <name type="scientific">Pochonia chlamydosporia 170</name>
    <dbReference type="NCBI Taxonomy" id="1380566"/>
    <lineage>
        <taxon>Eukaryota</taxon>
        <taxon>Fungi</taxon>
        <taxon>Dikarya</taxon>
        <taxon>Ascomycota</taxon>
        <taxon>Pezizomycotina</taxon>
        <taxon>Sordariomycetes</taxon>
        <taxon>Hypocreomycetidae</taxon>
        <taxon>Hypocreales</taxon>
        <taxon>Clavicipitaceae</taxon>
        <taxon>Pochonia</taxon>
    </lineage>
</organism>
<name>A0A219APU8_METCM</name>
<keyword evidence="1" id="KW-1133">Transmembrane helix</keyword>
<dbReference type="KEGG" id="pchm:VFPPC_18273"/>
<dbReference type="AlphaFoldDB" id="A0A219APU8"/>
<feature type="transmembrane region" description="Helical" evidence="1">
    <location>
        <begin position="12"/>
        <end position="34"/>
    </location>
</feature>
<sequence length="130" mass="13777">MAWSPSVHAKLLKVGALFAITTGSADILFGLKPFTYTSGPLSVNPSVYAVIDNQVRFFGAVWAGYGAILWWTANDLKTRRTPLGILCGIMIVGGIGRLASALTHGFGATWTAVATFLELFGPPALYLLGC</sequence>
<dbReference type="RefSeq" id="XP_022285077.1">
    <property type="nucleotide sequence ID" value="XM_022429915.1"/>
</dbReference>
<protein>
    <recommendedName>
        <fullName evidence="4">DUF4345 domain-containing protein</fullName>
    </recommendedName>
</protein>
<comment type="caution">
    <text evidence="2">The sequence shown here is derived from an EMBL/GenBank/DDBJ whole genome shotgun (WGS) entry which is preliminary data.</text>
</comment>
<gene>
    <name evidence="2" type="ORF">VFPPC_18273</name>
</gene>
<keyword evidence="1" id="KW-0812">Transmembrane</keyword>
<dbReference type="GeneID" id="33937108"/>
<feature type="transmembrane region" description="Helical" evidence="1">
    <location>
        <begin position="83"/>
        <end position="102"/>
    </location>
</feature>
<evidence type="ECO:0000313" key="3">
    <source>
        <dbReference type="Proteomes" id="UP000078397"/>
    </source>
</evidence>
<keyword evidence="3" id="KW-1185">Reference proteome</keyword>
<feature type="transmembrane region" description="Helical" evidence="1">
    <location>
        <begin position="54"/>
        <end position="71"/>
    </location>
</feature>
<dbReference type="InterPro" id="IPR025597">
    <property type="entry name" value="DUF4345"/>
</dbReference>
<proteinExistence type="predicted"/>
<evidence type="ECO:0000313" key="2">
    <source>
        <dbReference type="EMBL" id="OWT42582.1"/>
    </source>
</evidence>
<accession>A0A219APU8</accession>
<reference evidence="2 3" key="1">
    <citation type="journal article" date="2016" name="PLoS Pathog.">
        <title>Biosynthesis of antibiotic leucinostatins in bio-control fungus Purpureocillium lilacinum and their inhibition on phytophthora revealed by genome mining.</title>
        <authorList>
            <person name="Wang G."/>
            <person name="Liu Z."/>
            <person name="Lin R."/>
            <person name="Li E."/>
            <person name="Mao Z."/>
            <person name="Ling J."/>
            <person name="Yang Y."/>
            <person name="Yin W.B."/>
            <person name="Xie B."/>
        </authorList>
    </citation>
    <scope>NUCLEOTIDE SEQUENCE [LARGE SCALE GENOMIC DNA]</scope>
    <source>
        <strain evidence="2">170</strain>
    </source>
</reference>